<reference evidence="2" key="2">
    <citation type="submission" date="2020-09" db="EMBL/GenBank/DDBJ databases">
        <authorList>
            <person name="Sun Q."/>
            <person name="Zhou Y."/>
        </authorList>
    </citation>
    <scope>NUCLEOTIDE SEQUENCE</scope>
    <source>
        <strain evidence="2">CGMCC 4.7368</strain>
    </source>
</reference>
<evidence type="ECO:0000313" key="2">
    <source>
        <dbReference type="EMBL" id="GGO61297.1"/>
    </source>
</evidence>
<dbReference type="InterPro" id="IPR024747">
    <property type="entry name" value="Pyridox_Oxase-rel"/>
</dbReference>
<protein>
    <recommendedName>
        <fullName evidence="4">Pyridoxamine 5'-phosphate oxidase family protein</fullName>
    </recommendedName>
</protein>
<comment type="caution">
    <text evidence="2">The sequence shown here is derived from an EMBL/GenBank/DDBJ whole genome shotgun (WGS) entry which is preliminary data.</text>
</comment>
<dbReference type="InterPro" id="IPR012349">
    <property type="entry name" value="Split_barrel_FMN-bd"/>
</dbReference>
<evidence type="ECO:0000256" key="1">
    <source>
        <dbReference type="SAM" id="MobiDB-lite"/>
    </source>
</evidence>
<feature type="region of interest" description="Disordered" evidence="1">
    <location>
        <begin position="1"/>
        <end position="35"/>
    </location>
</feature>
<evidence type="ECO:0000313" key="3">
    <source>
        <dbReference type="Proteomes" id="UP000646523"/>
    </source>
</evidence>
<reference evidence="2" key="1">
    <citation type="journal article" date="2014" name="Int. J. Syst. Evol. Microbiol.">
        <title>Complete genome sequence of Corynebacterium casei LMG S-19264T (=DSM 44701T), isolated from a smear-ripened cheese.</title>
        <authorList>
            <consortium name="US DOE Joint Genome Institute (JGI-PGF)"/>
            <person name="Walter F."/>
            <person name="Albersmeier A."/>
            <person name="Kalinowski J."/>
            <person name="Ruckert C."/>
        </authorList>
    </citation>
    <scope>NUCLEOTIDE SEQUENCE</scope>
    <source>
        <strain evidence="2">CGMCC 4.7368</strain>
    </source>
</reference>
<gene>
    <name evidence="2" type="ORF">GCM10012289_03190</name>
</gene>
<dbReference type="RefSeq" id="WP_225261982.1">
    <property type="nucleotide sequence ID" value="NZ_BMNH01000001.1"/>
</dbReference>
<feature type="compositionally biased region" description="Polar residues" evidence="1">
    <location>
        <begin position="21"/>
        <end position="34"/>
    </location>
</feature>
<dbReference type="EMBL" id="BMNH01000001">
    <property type="protein sequence ID" value="GGO61297.1"/>
    <property type="molecule type" value="Genomic_DNA"/>
</dbReference>
<dbReference type="Gene3D" id="2.30.110.10">
    <property type="entry name" value="Electron Transport, Fmn-binding Protein, Chain A"/>
    <property type="match status" value="1"/>
</dbReference>
<name>A0A918DFH8_9ACTN</name>
<organism evidence="2 3">
    <name type="scientific">Nonomuraea cavernae</name>
    <dbReference type="NCBI Taxonomy" id="2045107"/>
    <lineage>
        <taxon>Bacteria</taxon>
        <taxon>Bacillati</taxon>
        <taxon>Actinomycetota</taxon>
        <taxon>Actinomycetes</taxon>
        <taxon>Streptosporangiales</taxon>
        <taxon>Streptosporangiaceae</taxon>
        <taxon>Nonomuraea</taxon>
    </lineage>
</organism>
<sequence>MSTPPGVRLEQHHETGDTMPSPATSPAESLTTAPSPRRTLKLTERESLDLLRSVTLGRVVFTQHALPAIRPVNHIVDEEAVIIRSHLGAAIVSHSAVRGGAVVAYEAEDLDPVEHVGWSVIVTGTARLVTEPAAVTRYRKLLRPWVEPEMDQVISIQIEMISGIRLVDGRRQD</sequence>
<proteinExistence type="predicted"/>
<dbReference type="Proteomes" id="UP000646523">
    <property type="component" value="Unassembled WGS sequence"/>
</dbReference>
<dbReference type="Pfam" id="PF12900">
    <property type="entry name" value="Pyridox_ox_2"/>
    <property type="match status" value="1"/>
</dbReference>
<dbReference type="AlphaFoldDB" id="A0A918DFH8"/>
<accession>A0A918DFH8</accession>
<keyword evidence="3" id="KW-1185">Reference proteome</keyword>
<evidence type="ECO:0008006" key="4">
    <source>
        <dbReference type="Google" id="ProtNLM"/>
    </source>
</evidence>
<dbReference type="SUPFAM" id="SSF50475">
    <property type="entry name" value="FMN-binding split barrel"/>
    <property type="match status" value="1"/>
</dbReference>